<dbReference type="GeneID" id="84695944"/>
<feature type="compositionally biased region" description="Low complexity" evidence="5">
    <location>
        <begin position="7"/>
        <end position="20"/>
    </location>
</feature>
<keyword evidence="8" id="KW-1185">Reference proteome</keyword>
<dbReference type="Proteomes" id="UP001264156">
    <property type="component" value="Unassembled WGS sequence"/>
</dbReference>
<name>A0ABU2DG21_ACHAE</name>
<evidence type="ECO:0000256" key="2">
    <source>
        <dbReference type="ARBA" id="ARBA00023125"/>
    </source>
</evidence>
<evidence type="ECO:0000256" key="3">
    <source>
        <dbReference type="ARBA" id="ARBA00023163"/>
    </source>
</evidence>
<accession>A0ABU2DG21</accession>
<dbReference type="RefSeq" id="WP_119451123.1">
    <property type="nucleotide sequence ID" value="NZ_CADIKO010000002.1"/>
</dbReference>
<dbReference type="InterPro" id="IPR009057">
    <property type="entry name" value="Homeodomain-like_sf"/>
</dbReference>
<proteinExistence type="predicted"/>
<evidence type="ECO:0000256" key="4">
    <source>
        <dbReference type="PROSITE-ProRule" id="PRU00335"/>
    </source>
</evidence>
<evidence type="ECO:0000256" key="5">
    <source>
        <dbReference type="SAM" id="MobiDB-lite"/>
    </source>
</evidence>
<dbReference type="PANTHER" id="PTHR30055:SF234">
    <property type="entry name" value="HTH-TYPE TRANSCRIPTIONAL REGULATOR BETI"/>
    <property type="match status" value="1"/>
</dbReference>
<feature type="domain" description="HTH tetR-type" evidence="6">
    <location>
        <begin position="29"/>
        <end position="89"/>
    </location>
</feature>
<dbReference type="InterPro" id="IPR050109">
    <property type="entry name" value="HTH-type_TetR-like_transc_reg"/>
</dbReference>
<evidence type="ECO:0000256" key="1">
    <source>
        <dbReference type="ARBA" id="ARBA00023015"/>
    </source>
</evidence>
<keyword evidence="1" id="KW-0805">Transcription regulation</keyword>
<dbReference type="SUPFAM" id="SSF46689">
    <property type="entry name" value="Homeodomain-like"/>
    <property type="match status" value="1"/>
</dbReference>
<evidence type="ECO:0000313" key="7">
    <source>
        <dbReference type="EMBL" id="MDR7947067.1"/>
    </source>
</evidence>
<dbReference type="PROSITE" id="PS50977">
    <property type="entry name" value="HTH_TETR_2"/>
    <property type="match status" value="1"/>
</dbReference>
<evidence type="ECO:0000313" key="8">
    <source>
        <dbReference type="Proteomes" id="UP001264156"/>
    </source>
</evidence>
<dbReference type="EMBL" id="JAVKVN010000007">
    <property type="protein sequence ID" value="MDR7947067.1"/>
    <property type="molecule type" value="Genomic_DNA"/>
</dbReference>
<evidence type="ECO:0000259" key="6">
    <source>
        <dbReference type="PROSITE" id="PS50977"/>
    </source>
</evidence>
<dbReference type="Gene3D" id="1.10.357.10">
    <property type="entry name" value="Tetracycline Repressor, domain 2"/>
    <property type="match status" value="1"/>
</dbReference>
<sequence length="221" mass="24490">MDTSALSPSESAAPEAAAPEAGRRERKRLQTLDHLAQTAWRLFETLGYDVVTMEQIAAQADVSKGTLYNHFPVKEALLAHRFHGELAASQRELQPALRALPTLAQRLTRILHASAHWSESHRTYLGPYLRYRLSTLQPGARDDGRYPRSGMQALYTALIEEAQAAGQARTDLDAGQLAHQLQFLYLGAMLRWLDQPRSSLKAEFDAAISLFVRGVTPEAAA</sequence>
<feature type="region of interest" description="Disordered" evidence="5">
    <location>
        <begin position="1"/>
        <end position="25"/>
    </location>
</feature>
<comment type="caution">
    <text evidence="7">The sequence shown here is derived from an EMBL/GenBank/DDBJ whole genome shotgun (WGS) entry which is preliminary data.</text>
</comment>
<dbReference type="PANTHER" id="PTHR30055">
    <property type="entry name" value="HTH-TYPE TRANSCRIPTIONAL REGULATOR RUTR"/>
    <property type="match status" value="1"/>
</dbReference>
<feature type="DNA-binding region" description="H-T-H motif" evidence="4">
    <location>
        <begin position="52"/>
        <end position="71"/>
    </location>
</feature>
<gene>
    <name evidence="7" type="ORF">RIU57_18245</name>
</gene>
<keyword evidence="3" id="KW-0804">Transcription</keyword>
<organism evidence="7 8">
    <name type="scientific">Achromobacter aegrifaciens</name>
    <dbReference type="NCBI Taxonomy" id="1287736"/>
    <lineage>
        <taxon>Bacteria</taxon>
        <taxon>Pseudomonadati</taxon>
        <taxon>Pseudomonadota</taxon>
        <taxon>Betaproteobacteria</taxon>
        <taxon>Burkholderiales</taxon>
        <taxon>Alcaligenaceae</taxon>
        <taxon>Achromobacter</taxon>
    </lineage>
</organism>
<dbReference type="PRINTS" id="PR00455">
    <property type="entry name" value="HTHTETR"/>
</dbReference>
<keyword evidence="2 4" id="KW-0238">DNA-binding</keyword>
<dbReference type="SUPFAM" id="SSF48498">
    <property type="entry name" value="Tetracyclin repressor-like, C-terminal domain"/>
    <property type="match status" value="1"/>
</dbReference>
<dbReference type="InterPro" id="IPR001647">
    <property type="entry name" value="HTH_TetR"/>
</dbReference>
<reference evidence="8" key="1">
    <citation type="submission" date="2023-07" db="EMBL/GenBank/DDBJ databases">
        <title>Glyphosate-induced phosphonatase operons in soil bacteria of genus Achromobacter.</title>
        <authorList>
            <person name="Epiktetov D.O."/>
            <person name="Sviridov A.V."/>
            <person name="Tarlachkov S.V."/>
            <person name="Shushkova T.V."/>
            <person name="Toropygin I.Y."/>
            <person name="Leontievsky A."/>
        </authorList>
    </citation>
    <scope>NUCLEOTIDE SEQUENCE [LARGE SCALE GENOMIC DNA]</scope>
    <source>
        <strain evidence="8">Kg 16</strain>
    </source>
</reference>
<protein>
    <submittedName>
        <fullName evidence="7">Helix-turn-helix domain-containing protein</fullName>
    </submittedName>
</protein>
<dbReference type="Pfam" id="PF00440">
    <property type="entry name" value="TetR_N"/>
    <property type="match status" value="1"/>
</dbReference>
<dbReference type="InterPro" id="IPR036271">
    <property type="entry name" value="Tet_transcr_reg_TetR-rel_C_sf"/>
</dbReference>